<feature type="region of interest" description="Disordered" evidence="1">
    <location>
        <begin position="1"/>
        <end position="21"/>
    </location>
</feature>
<protein>
    <submittedName>
        <fullName evidence="2">Uncharacterized protein</fullName>
    </submittedName>
</protein>
<dbReference type="EMBL" id="CP159872">
    <property type="protein sequence ID" value="XCM78341.1"/>
    <property type="molecule type" value="Genomic_DNA"/>
</dbReference>
<evidence type="ECO:0000313" key="2">
    <source>
        <dbReference type="EMBL" id="XCM78341.1"/>
    </source>
</evidence>
<organism evidence="2">
    <name type="scientific">Kitasatospora camelliae</name>
    <dbReference type="NCBI Taxonomy" id="3156397"/>
    <lineage>
        <taxon>Bacteria</taxon>
        <taxon>Bacillati</taxon>
        <taxon>Actinomycetota</taxon>
        <taxon>Actinomycetes</taxon>
        <taxon>Kitasatosporales</taxon>
        <taxon>Streptomycetaceae</taxon>
        <taxon>Kitasatospora</taxon>
    </lineage>
</organism>
<name>A0AAU8JPY9_9ACTN</name>
<accession>A0AAU8JPY9</accession>
<evidence type="ECO:0000256" key="1">
    <source>
        <dbReference type="SAM" id="MobiDB-lite"/>
    </source>
</evidence>
<gene>
    <name evidence="2" type="ORF">ABWK59_05050</name>
</gene>
<reference evidence="2" key="1">
    <citation type="submission" date="2024-06" db="EMBL/GenBank/DDBJ databases">
        <title>The genome sequences of Kitasatospora sp. strain HUAS MG31.</title>
        <authorList>
            <person name="Mo P."/>
        </authorList>
    </citation>
    <scope>NUCLEOTIDE SEQUENCE</scope>
    <source>
        <strain evidence="2">HUAS MG31</strain>
    </source>
</reference>
<dbReference type="RefSeq" id="WP_354638150.1">
    <property type="nucleotide sequence ID" value="NZ_CP159872.1"/>
</dbReference>
<sequence>MTDHQVLPSKPAGRGSASAPDEAALRTLLRGAAFAPRFAGGAEGRPDTAAMRPDTAEERRRTAPGHCRVALFYED</sequence>
<dbReference type="KEGG" id="kcm:ABWK59_05050"/>
<feature type="region of interest" description="Disordered" evidence="1">
    <location>
        <begin position="37"/>
        <end position="64"/>
    </location>
</feature>
<proteinExistence type="predicted"/>
<dbReference type="AlphaFoldDB" id="A0AAU8JPY9"/>